<keyword evidence="1" id="KW-0732">Signal</keyword>
<evidence type="ECO:0000259" key="3">
    <source>
        <dbReference type="SMART" id="SM00062"/>
    </source>
</evidence>
<dbReference type="SMART" id="SM00062">
    <property type="entry name" value="PBPb"/>
    <property type="match status" value="1"/>
</dbReference>
<dbReference type="PROSITE" id="PS51318">
    <property type="entry name" value="TAT"/>
    <property type="match status" value="1"/>
</dbReference>
<dbReference type="Proteomes" id="UP000605086">
    <property type="component" value="Unassembled WGS sequence"/>
</dbReference>
<evidence type="ECO:0000256" key="2">
    <source>
        <dbReference type="SAM" id="Phobius"/>
    </source>
</evidence>
<sequence>MLRNNKSADNPWEKGVQNMDEVKIQRRRALGAIMLTGAGAGASLVAVTPAPAAAQQSADTLQQVRNRGELRIGTPPGEPWFFKDQRSGEWKGIGWGAGVALAEELGVKPVAVETTWGTAVAGLQAGQFDVLFAMDATPQRALAVDFPVQPMFYYALGVLARDGLAAKSWSDLDKPDVRIGVVLGTSPDRELTVRLTNAKLERFPNIDEVGAAFVSGRVDAVSLFHPALVMLRSRVKRGTVLLPDPVRAASTSAGVRRDVDKSWRDWVGIAIQSLYESGRIQKIYEEFLAFRGIDPKEAPALVREQWSRT</sequence>
<protein>
    <submittedName>
        <fullName evidence="4">Transporter substrate-binding domain-containing protein</fullName>
    </submittedName>
</protein>
<comment type="caution">
    <text evidence="4">The sequence shown here is derived from an EMBL/GenBank/DDBJ whole genome shotgun (WGS) entry which is preliminary data.</text>
</comment>
<dbReference type="Gene3D" id="3.40.190.10">
    <property type="entry name" value="Periplasmic binding protein-like II"/>
    <property type="match status" value="2"/>
</dbReference>
<name>A0ABX2K6F5_9PROT</name>
<proteinExistence type="predicted"/>
<keyword evidence="5" id="KW-1185">Reference proteome</keyword>
<evidence type="ECO:0000313" key="4">
    <source>
        <dbReference type="EMBL" id="NUA99116.1"/>
    </source>
</evidence>
<keyword evidence="2" id="KW-1133">Transmembrane helix</keyword>
<accession>A0ABX2K6F5</accession>
<feature type="transmembrane region" description="Helical" evidence="2">
    <location>
        <begin position="29"/>
        <end position="47"/>
    </location>
</feature>
<organism evidence="4 5">
    <name type="scientific">Azospirillum melinis</name>
    <dbReference type="NCBI Taxonomy" id="328839"/>
    <lineage>
        <taxon>Bacteria</taxon>
        <taxon>Pseudomonadati</taxon>
        <taxon>Pseudomonadota</taxon>
        <taxon>Alphaproteobacteria</taxon>
        <taxon>Rhodospirillales</taxon>
        <taxon>Azospirillaceae</taxon>
        <taxon>Azospirillum</taxon>
    </lineage>
</organism>
<dbReference type="SUPFAM" id="SSF53850">
    <property type="entry name" value="Periplasmic binding protein-like II"/>
    <property type="match status" value="1"/>
</dbReference>
<dbReference type="InterPro" id="IPR001638">
    <property type="entry name" value="Solute-binding_3/MltF_N"/>
</dbReference>
<dbReference type="InterPro" id="IPR006311">
    <property type="entry name" value="TAT_signal"/>
</dbReference>
<gene>
    <name evidence="4" type="ORF">GBZ48_07440</name>
</gene>
<evidence type="ECO:0000313" key="5">
    <source>
        <dbReference type="Proteomes" id="UP000605086"/>
    </source>
</evidence>
<feature type="domain" description="Solute-binding protein family 3/N-terminal" evidence="3">
    <location>
        <begin position="69"/>
        <end position="291"/>
    </location>
</feature>
<evidence type="ECO:0000256" key="1">
    <source>
        <dbReference type="ARBA" id="ARBA00022729"/>
    </source>
</evidence>
<dbReference type="PANTHER" id="PTHR35936:SF17">
    <property type="entry name" value="ARGININE-BINDING EXTRACELLULAR PROTEIN ARTP"/>
    <property type="match status" value="1"/>
</dbReference>
<reference evidence="4 5" key="1">
    <citation type="submission" date="2019-10" db="EMBL/GenBank/DDBJ databases">
        <title>Genome sequence of Azospirillum melinis.</title>
        <authorList>
            <person name="Ambrosini A."/>
            <person name="Sant'Anna F.H."/>
            <person name="Cassan F.D."/>
            <person name="Souza E.M."/>
            <person name="Passaglia L.M.P."/>
        </authorList>
    </citation>
    <scope>NUCLEOTIDE SEQUENCE [LARGE SCALE GENOMIC DNA]</scope>
    <source>
        <strain evidence="4 5">TMCY0552</strain>
    </source>
</reference>
<keyword evidence="2" id="KW-0472">Membrane</keyword>
<dbReference type="PANTHER" id="PTHR35936">
    <property type="entry name" value="MEMBRANE-BOUND LYTIC MUREIN TRANSGLYCOSYLASE F"/>
    <property type="match status" value="1"/>
</dbReference>
<dbReference type="EMBL" id="WHOS01000007">
    <property type="protein sequence ID" value="NUA99116.1"/>
    <property type="molecule type" value="Genomic_DNA"/>
</dbReference>
<dbReference type="Pfam" id="PF00497">
    <property type="entry name" value="SBP_bac_3"/>
    <property type="match status" value="1"/>
</dbReference>
<keyword evidence="2" id="KW-0812">Transmembrane</keyword>